<reference evidence="3 4" key="2">
    <citation type="journal article" date="2018" name="Hortic Res">
        <title>Improved Brassica rapa reference genome by single-molecule sequencing and chromosome conformation capture technologies.</title>
        <authorList>
            <person name="Zhang L."/>
            <person name="Cai X."/>
            <person name="Wu J."/>
            <person name="Liu M."/>
            <person name="Grob S."/>
            <person name="Cheng F."/>
            <person name="Liang J."/>
            <person name="Cai C."/>
            <person name="Liu Z."/>
            <person name="Liu B."/>
            <person name="Wang F."/>
            <person name="Li S."/>
            <person name="Liu F."/>
            <person name="Li X."/>
            <person name="Cheng L."/>
            <person name="Yang W."/>
            <person name="Li M.H."/>
            <person name="Grossniklaus U."/>
            <person name="Zheng H."/>
            <person name="Wang X."/>
        </authorList>
    </citation>
    <scope>NUCLEOTIDE SEQUENCE [LARGE SCALE GENOMIC DNA]</scope>
    <source>
        <strain evidence="3 4">cv. Chiifu-401-42</strain>
    </source>
</reference>
<dbReference type="Gramene" id="Bra032000.1">
    <property type="protein sequence ID" value="Bra032000.1-P"/>
    <property type="gene ID" value="Bra032000"/>
</dbReference>
<dbReference type="HOGENOM" id="CLU_361077_0_0_1"/>
<proteinExistence type="predicted"/>
<dbReference type="InterPro" id="IPR006016">
    <property type="entry name" value="UspA"/>
</dbReference>
<feature type="compositionally biased region" description="Acidic residues" evidence="1">
    <location>
        <begin position="538"/>
        <end position="572"/>
    </location>
</feature>
<evidence type="ECO:0000259" key="2">
    <source>
        <dbReference type="Pfam" id="PF00582"/>
    </source>
</evidence>
<dbReference type="Proteomes" id="UP000011750">
    <property type="component" value="Chromosome A02"/>
</dbReference>
<dbReference type="AlphaFoldDB" id="M4ET70"/>
<dbReference type="Gene3D" id="3.40.50.620">
    <property type="entry name" value="HUPs"/>
    <property type="match status" value="1"/>
</dbReference>
<dbReference type="InterPro" id="IPR014729">
    <property type="entry name" value="Rossmann-like_a/b/a_fold"/>
</dbReference>
<feature type="region of interest" description="Disordered" evidence="1">
    <location>
        <begin position="529"/>
        <end position="584"/>
    </location>
</feature>
<sequence length="775" mass="87890">MAESRNEGSSYVIPNIDAFCDGYISCMEAISGLSITSRNLHLPEQGVSVEYLPEHQKLKIPAALGMSWTTTIPTLCHTRPTLYSRFWKVASMPYTEIESLVKTIHTTTVQKIREVVDGLEMMTPSSKRPTWETMEEDSDEMFGNLSKVLQFNCDIRDFGYLLTENATVTDSAWCSNVDNVSSARLRIKLKPYTLHMIAALNLGSVGDYPLGAWVRAYGLGVGIYPALGSAFKTEAVCTTKLPSTDEEADVLAFQQSYEEVLENLCLNILAVFGLLHLSKDKTYVRGDEYMGRIGNSYLETLKTPDTSNVIITKHKECLLRIAPHPFGIAQTYWLAKVMYKHQLIMPSLVLRFNLPTPPPIQRIIVILEAAREWENLPAARDVLEMFSANLSRLKTQEIAIKEAPPRYSDLYRFYGCEEKIVMSSEVLADLTALMPATYCFAMVAHVSKDGKKKDGIALARCLKSVERDSKLIVKINVWLLQSRFLEEKMARSLKKSVKLSLRHVRIRSSTSSFKPGSRSIERDQRIEFLGGDNGVREEENDGDSSSEYEEFEEEEGVEGEGEIEIEEEEQDDDGKSVVSGGKTEREEEIIEVEAVEAAKEEITEAGNRVMVVVDKVVASTGALEWALKHTLQSHDYLFLLYFSKPFRKGKKKNRKREVKTDELVHTLKKLCQTKRPGIEVEIRRLEGKEKEKGEKIVEEAKEQQVTLLVVGEEKKPPVWRLVKRWGWKKRRSRAGVLKYCLEKASCMTIAVKPKNRKLGGYLITTKRHKNFWLLA</sequence>
<feature type="domain" description="UspA" evidence="2">
    <location>
        <begin position="608"/>
        <end position="752"/>
    </location>
</feature>
<reference evidence="3" key="3">
    <citation type="submission" date="2023-03" db="UniProtKB">
        <authorList>
            <consortium name="EnsemblPlants"/>
        </authorList>
    </citation>
    <scope>IDENTIFICATION</scope>
    <source>
        <strain evidence="3">cv. Chiifu-401-42</strain>
    </source>
</reference>
<name>M4ET70_BRACM</name>
<accession>M4ET70</accession>
<keyword evidence="4" id="KW-1185">Reference proteome</keyword>
<organism evidence="3 4">
    <name type="scientific">Brassica campestris</name>
    <name type="common">Field mustard</name>
    <dbReference type="NCBI Taxonomy" id="3711"/>
    <lineage>
        <taxon>Eukaryota</taxon>
        <taxon>Viridiplantae</taxon>
        <taxon>Streptophyta</taxon>
        <taxon>Embryophyta</taxon>
        <taxon>Tracheophyta</taxon>
        <taxon>Spermatophyta</taxon>
        <taxon>Magnoliopsida</taxon>
        <taxon>eudicotyledons</taxon>
        <taxon>Gunneridae</taxon>
        <taxon>Pentapetalae</taxon>
        <taxon>rosids</taxon>
        <taxon>malvids</taxon>
        <taxon>Brassicales</taxon>
        <taxon>Brassicaceae</taxon>
        <taxon>Brassiceae</taxon>
        <taxon>Brassica</taxon>
    </lineage>
</organism>
<evidence type="ECO:0000313" key="4">
    <source>
        <dbReference type="Proteomes" id="UP000011750"/>
    </source>
</evidence>
<dbReference type="PANTHER" id="PTHR47000">
    <property type="entry name" value="ADENINE NUCLEOTIDE ALPHA HYDROLASES-LIKE SUPERFAMILY PROTEIN"/>
    <property type="match status" value="1"/>
</dbReference>
<dbReference type="eggNOG" id="ENOG502RZ8X">
    <property type="taxonomic scope" value="Eukaryota"/>
</dbReference>
<dbReference type="OMA" id="NHKECLL"/>
<dbReference type="EnsemblPlants" id="Bra032000.1">
    <property type="protein sequence ID" value="Bra032000.1-P"/>
    <property type="gene ID" value="Bra032000"/>
</dbReference>
<evidence type="ECO:0000256" key="1">
    <source>
        <dbReference type="SAM" id="MobiDB-lite"/>
    </source>
</evidence>
<reference evidence="3 4" key="1">
    <citation type="journal article" date="2011" name="Nat. Genet.">
        <title>The genome of the mesopolyploid crop species Brassica rapa.</title>
        <authorList>
            <consortium name="Brassica rapa Genome Sequencing Project Consortium"/>
            <person name="Wang X."/>
            <person name="Wang H."/>
            <person name="Wang J."/>
            <person name="Sun R."/>
            <person name="Wu J."/>
            <person name="Liu S."/>
            <person name="Bai Y."/>
            <person name="Mun J.H."/>
            <person name="Bancroft I."/>
            <person name="Cheng F."/>
            <person name="Huang S."/>
            <person name="Li X."/>
            <person name="Hua W."/>
            <person name="Wang J."/>
            <person name="Wang X."/>
            <person name="Freeling M."/>
            <person name="Pires J.C."/>
            <person name="Paterson A.H."/>
            <person name="Chalhoub B."/>
            <person name="Wang B."/>
            <person name="Hayward A."/>
            <person name="Sharpe A.G."/>
            <person name="Park B.S."/>
            <person name="Weisshaar B."/>
            <person name="Liu B."/>
            <person name="Li B."/>
            <person name="Liu B."/>
            <person name="Tong C."/>
            <person name="Song C."/>
            <person name="Duran C."/>
            <person name="Peng C."/>
            <person name="Geng C."/>
            <person name="Koh C."/>
            <person name="Lin C."/>
            <person name="Edwards D."/>
            <person name="Mu D."/>
            <person name="Shen D."/>
            <person name="Soumpourou E."/>
            <person name="Li F."/>
            <person name="Fraser F."/>
            <person name="Conant G."/>
            <person name="Lassalle G."/>
            <person name="King G.J."/>
            <person name="Bonnema G."/>
            <person name="Tang H."/>
            <person name="Wang H."/>
            <person name="Belcram H."/>
            <person name="Zhou H."/>
            <person name="Hirakawa H."/>
            <person name="Abe H."/>
            <person name="Guo H."/>
            <person name="Wang H."/>
            <person name="Jin H."/>
            <person name="Parkin I.A."/>
            <person name="Batley J."/>
            <person name="Kim J.S."/>
            <person name="Just J."/>
            <person name="Li J."/>
            <person name="Xu J."/>
            <person name="Deng J."/>
            <person name="Kim J.A."/>
            <person name="Li J."/>
            <person name="Yu J."/>
            <person name="Meng J."/>
            <person name="Wang J."/>
            <person name="Min J."/>
            <person name="Poulain J."/>
            <person name="Wang J."/>
            <person name="Hatakeyama K."/>
            <person name="Wu K."/>
            <person name="Wang L."/>
            <person name="Fang L."/>
            <person name="Trick M."/>
            <person name="Links M.G."/>
            <person name="Zhao M."/>
            <person name="Jin M."/>
            <person name="Ramchiary N."/>
            <person name="Drou N."/>
            <person name="Berkman P.J."/>
            <person name="Cai Q."/>
            <person name="Huang Q."/>
            <person name="Li R."/>
            <person name="Tabata S."/>
            <person name="Cheng S."/>
            <person name="Zhang S."/>
            <person name="Zhang S."/>
            <person name="Huang S."/>
            <person name="Sato S."/>
            <person name="Sun S."/>
            <person name="Kwon S.J."/>
            <person name="Choi S.R."/>
            <person name="Lee T.H."/>
            <person name="Fan W."/>
            <person name="Zhao X."/>
            <person name="Tan X."/>
            <person name="Xu X."/>
            <person name="Wang Y."/>
            <person name="Qiu Y."/>
            <person name="Yin Y."/>
            <person name="Li Y."/>
            <person name="Du Y."/>
            <person name="Liao Y."/>
            <person name="Lim Y."/>
            <person name="Narusaka Y."/>
            <person name="Wang Y."/>
            <person name="Wang Z."/>
            <person name="Li Z."/>
            <person name="Wang Z."/>
            <person name="Xiong Z."/>
            <person name="Zhang Z."/>
        </authorList>
    </citation>
    <scope>NUCLEOTIDE SEQUENCE [LARGE SCALE GENOMIC DNA]</scope>
    <source>
        <strain evidence="3 4">cv. Chiifu-401-42</strain>
    </source>
</reference>
<dbReference type="CDD" id="cd00293">
    <property type="entry name" value="USP-like"/>
    <property type="match status" value="1"/>
</dbReference>
<dbReference type="Pfam" id="PF00582">
    <property type="entry name" value="Usp"/>
    <property type="match status" value="1"/>
</dbReference>
<dbReference type="STRING" id="51351.M4ET70"/>
<dbReference type="SUPFAM" id="SSF52402">
    <property type="entry name" value="Adenine nucleotide alpha hydrolases-like"/>
    <property type="match status" value="1"/>
</dbReference>
<protein>
    <recommendedName>
        <fullName evidence="2">UspA domain-containing protein</fullName>
    </recommendedName>
</protein>
<dbReference type="PANTHER" id="PTHR47000:SF7">
    <property type="entry name" value="ADENINE NUCLEOTIDE ALPHA HYDROLASES-LIKE SUPERFAMILY PROTEIN"/>
    <property type="match status" value="1"/>
</dbReference>
<dbReference type="InParanoid" id="M4ET70"/>
<evidence type="ECO:0000313" key="3">
    <source>
        <dbReference type="EnsemblPlants" id="Bra032000.1-P"/>
    </source>
</evidence>